<dbReference type="FunFam" id="2.60.40.10:FF:000495">
    <property type="entry name" value="Periplasmic beta-glucosidase"/>
    <property type="match status" value="1"/>
</dbReference>
<evidence type="ECO:0000256" key="2">
    <source>
        <dbReference type="ARBA" id="ARBA00005336"/>
    </source>
</evidence>
<proteinExistence type="inferred from homology"/>
<dbReference type="EC" id="3.2.1.21" evidence="3"/>
<dbReference type="InterPro" id="IPR026891">
    <property type="entry name" value="Fn3-like"/>
</dbReference>
<organism evidence="9 10">
    <name type="scientific">Eisenbergiella massiliensis</name>
    <dbReference type="NCBI Taxonomy" id="1720294"/>
    <lineage>
        <taxon>Bacteria</taxon>
        <taxon>Bacillati</taxon>
        <taxon>Bacillota</taxon>
        <taxon>Clostridia</taxon>
        <taxon>Lachnospirales</taxon>
        <taxon>Lachnospiraceae</taxon>
        <taxon>Eisenbergiella</taxon>
    </lineage>
</organism>
<evidence type="ECO:0000256" key="5">
    <source>
        <dbReference type="ARBA" id="ARBA00022801"/>
    </source>
</evidence>
<accession>A0A3E3I0B1</accession>
<evidence type="ECO:0000256" key="7">
    <source>
        <dbReference type="RuleBase" id="RU361161"/>
    </source>
</evidence>
<dbReference type="InterPro" id="IPR001764">
    <property type="entry name" value="Glyco_hydro_3_N"/>
</dbReference>
<dbReference type="GO" id="GO:0008422">
    <property type="term" value="F:beta-glucosidase activity"/>
    <property type="evidence" value="ECO:0007669"/>
    <property type="project" value="UniProtKB-EC"/>
</dbReference>
<comment type="catalytic activity">
    <reaction evidence="1">
        <text>Hydrolysis of terminal, non-reducing beta-D-glucosyl residues with release of beta-D-glucose.</text>
        <dbReference type="EC" id="3.2.1.21"/>
    </reaction>
</comment>
<keyword evidence="6 7" id="KW-0326">Glycosidase</keyword>
<dbReference type="Gene3D" id="3.40.50.1700">
    <property type="entry name" value="Glycoside hydrolase family 3 C-terminal domain"/>
    <property type="match status" value="1"/>
</dbReference>
<evidence type="ECO:0000256" key="1">
    <source>
        <dbReference type="ARBA" id="ARBA00000448"/>
    </source>
</evidence>
<dbReference type="EMBL" id="QVLV01000014">
    <property type="protein sequence ID" value="RGE57692.1"/>
    <property type="molecule type" value="Genomic_DNA"/>
</dbReference>
<reference evidence="9 10" key="1">
    <citation type="submission" date="2018-08" db="EMBL/GenBank/DDBJ databases">
        <title>A genome reference for cultivated species of the human gut microbiota.</title>
        <authorList>
            <person name="Zou Y."/>
            <person name="Xue W."/>
            <person name="Luo G."/>
        </authorList>
    </citation>
    <scope>NUCLEOTIDE SEQUENCE [LARGE SCALE GENOMIC DNA]</scope>
    <source>
        <strain evidence="9 10">TF05-5AC</strain>
    </source>
</reference>
<evidence type="ECO:0000313" key="9">
    <source>
        <dbReference type="EMBL" id="RGE57692.1"/>
    </source>
</evidence>
<dbReference type="SUPFAM" id="SSF51445">
    <property type="entry name" value="(Trans)glycosidases"/>
    <property type="match status" value="1"/>
</dbReference>
<evidence type="ECO:0000256" key="6">
    <source>
        <dbReference type="ARBA" id="ARBA00023295"/>
    </source>
</evidence>
<evidence type="ECO:0000256" key="4">
    <source>
        <dbReference type="ARBA" id="ARBA00022729"/>
    </source>
</evidence>
<dbReference type="InterPro" id="IPR002772">
    <property type="entry name" value="Glyco_hydro_3_C"/>
</dbReference>
<dbReference type="InterPro" id="IPR051915">
    <property type="entry name" value="Cellulose_Degrad_GH3"/>
</dbReference>
<dbReference type="SMART" id="SM01217">
    <property type="entry name" value="Fn3_like"/>
    <property type="match status" value="1"/>
</dbReference>
<dbReference type="PANTHER" id="PTHR30620">
    <property type="entry name" value="PERIPLASMIC BETA-GLUCOSIDASE-RELATED"/>
    <property type="match status" value="1"/>
</dbReference>
<dbReference type="Pfam" id="PF14310">
    <property type="entry name" value="Fn3-like"/>
    <property type="match status" value="1"/>
</dbReference>
<protein>
    <recommendedName>
        <fullName evidence="3">beta-glucosidase</fullName>
        <ecNumber evidence="3">3.2.1.21</ecNumber>
    </recommendedName>
</protein>
<dbReference type="InterPro" id="IPR036962">
    <property type="entry name" value="Glyco_hydro_3_N_sf"/>
</dbReference>
<dbReference type="PROSITE" id="PS00775">
    <property type="entry name" value="GLYCOSYL_HYDROL_F3"/>
    <property type="match status" value="1"/>
</dbReference>
<comment type="caution">
    <text evidence="9">The sequence shown here is derived from an EMBL/GenBank/DDBJ whole genome shotgun (WGS) entry which is preliminary data.</text>
</comment>
<dbReference type="PRINTS" id="PR00133">
    <property type="entry name" value="GLHYDRLASE3"/>
</dbReference>
<name>A0A3E3I0B1_9FIRM</name>
<dbReference type="InterPro" id="IPR019800">
    <property type="entry name" value="Glyco_hydro_3_AS"/>
</dbReference>
<dbReference type="Proteomes" id="UP000260812">
    <property type="component" value="Unassembled WGS sequence"/>
</dbReference>
<dbReference type="InterPro" id="IPR017853">
    <property type="entry name" value="GH"/>
</dbReference>
<dbReference type="SUPFAM" id="SSF52279">
    <property type="entry name" value="Beta-D-glucan exohydrolase, C-terminal domain"/>
    <property type="match status" value="1"/>
</dbReference>
<comment type="similarity">
    <text evidence="2 7">Belongs to the glycosyl hydrolase 3 family.</text>
</comment>
<evidence type="ECO:0000259" key="8">
    <source>
        <dbReference type="SMART" id="SM01217"/>
    </source>
</evidence>
<dbReference type="AlphaFoldDB" id="A0A3E3I0B1"/>
<evidence type="ECO:0000256" key="3">
    <source>
        <dbReference type="ARBA" id="ARBA00012744"/>
    </source>
</evidence>
<dbReference type="NCBIfam" id="NF011678">
    <property type="entry name" value="PRK15098.1"/>
    <property type="match status" value="1"/>
</dbReference>
<dbReference type="GO" id="GO:0009251">
    <property type="term" value="P:glucan catabolic process"/>
    <property type="evidence" value="ECO:0007669"/>
    <property type="project" value="TreeGrafter"/>
</dbReference>
<gene>
    <name evidence="9" type="primary">bglX</name>
    <name evidence="9" type="ORF">DXC51_18505</name>
</gene>
<dbReference type="PANTHER" id="PTHR30620:SF16">
    <property type="entry name" value="LYSOSOMAL BETA GLUCOSIDASE"/>
    <property type="match status" value="1"/>
</dbReference>
<keyword evidence="10" id="KW-1185">Reference proteome</keyword>
<sequence>MQEKQLQELLGSLSLTEKIGQLVQVPGEVLNAEGQELGVREDLGLSEEIIRNAGSTLNVVGAKRIKEVQKAYLERSRHKIPLLFMADIIYGFRTVFPIPLALGCTFEPELLERLCEVTSQESVAAGAHVTFSPMVDLVRDARWGRCLESTGEDPYMNSLYAKAMVEGFQKGMSDGAKEPKGMASCIKHFAAYGAPEGGRDYNTVDMSERRLRQEYLPSYKAGVDAGCEMIMTSFNTVDGIPSTGNKWLMDDVLRKEWGFDGVVITDYAAIAELVIHGAAEDQKEAARLAMEAGVDIDMCTGCYANYLEELIQEGRIDEKQLDKAVMRILKLKNKLGLFEDPYRGADEAKEAGLFLSKENRRLAKEAAVKSMVLLENREETLPLAAGAKIALIGPYADNQDALGFWAIHGTKSAVITLKTALEEAVGAENVMSAPGCETILEKDYHDLPAMQKQYGMEGWSDEKRQEEMEKAAELAAQADVAVLALGEAVLQGGEGGSRTSLTLPGDQLALLKKVREKAAKVVVVLFGGRPLVLDEVSKLSDALLEVWFPGTEGGHAIADVLLGKESPCGRLSMSMPRCVGQMPLYYNHFNTGRPYDGITPNRFFSRYTDCENTPLYPYGYGLSYHKAEYGPVTLSSHIMKKGETITVQADITNTGSRAGIETVQLYLRDVAGSVVRPVKELKGVQKVALDAGETKRVKFTITEEMLRFYGKNMEYCSEPGKFQVMIAPDSSYDMQAEFILE</sequence>
<dbReference type="Pfam" id="PF00933">
    <property type="entry name" value="Glyco_hydro_3"/>
    <property type="match status" value="1"/>
</dbReference>
<dbReference type="InterPro" id="IPR013783">
    <property type="entry name" value="Ig-like_fold"/>
</dbReference>
<dbReference type="Gene3D" id="3.20.20.300">
    <property type="entry name" value="Glycoside hydrolase, family 3, N-terminal domain"/>
    <property type="match status" value="1"/>
</dbReference>
<dbReference type="Pfam" id="PF01915">
    <property type="entry name" value="Glyco_hydro_3_C"/>
    <property type="match status" value="1"/>
</dbReference>
<dbReference type="GeneID" id="97988806"/>
<feature type="domain" description="Fibronectin type III-like" evidence="8">
    <location>
        <begin position="661"/>
        <end position="730"/>
    </location>
</feature>
<dbReference type="Gene3D" id="2.60.40.10">
    <property type="entry name" value="Immunoglobulins"/>
    <property type="match status" value="1"/>
</dbReference>
<keyword evidence="5 7" id="KW-0378">Hydrolase</keyword>
<dbReference type="InterPro" id="IPR036881">
    <property type="entry name" value="Glyco_hydro_3_C_sf"/>
</dbReference>
<evidence type="ECO:0000313" key="10">
    <source>
        <dbReference type="Proteomes" id="UP000260812"/>
    </source>
</evidence>
<keyword evidence="4" id="KW-0732">Signal</keyword>
<dbReference type="RefSeq" id="WP_117545147.1">
    <property type="nucleotide sequence ID" value="NZ_JBKUNB010000003.1"/>
</dbReference>